<accession>A0AAN7PYZ5</accession>
<sequence length="105" mass="12190">MLSFPTSFSEKRKRRDVIISGRGAKSFLVANPPDYDERREDILAEALANKFWTSEKSSLNPIIYKFRRTTVKIHFSAKVYEVGGMPDWLADDNLRFELNAIINYD</sequence>
<evidence type="ECO:0000313" key="1">
    <source>
        <dbReference type="EMBL" id="KAK4880072.1"/>
    </source>
</evidence>
<protein>
    <submittedName>
        <fullName evidence="1">Uncharacterized protein</fullName>
    </submittedName>
</protein>
<dbReference type="EMBL" id="JARPUR010000003">
    <property type="protein sequence ID" value="KAK4880072.1"/>
    <property type="molecule type" value="Genomic_DNA"/>
</dbReference>
<proteinExistence type="predicted"/>
<keyword evidence="2" id="KW-1185">Reference proteome</keyword>
<dbReference type="Proteomes" id="UP001353858">
    <property type="component" value="Unassembled WGS sequence"/>
</dbReference>
<comment type="caution">
    <text evidence="1">The sequence shown here is derived from an EMBL/GenBank/DDBJ whole genome shotgun (WGS) entry which is preliminary data.</text>
</comment>
<organism evidence="1 2">
    <name type="scientific">Aquatica leii</name>
    <dbReference type="NCBI Taxonomy" id="1421715"/>
    <lineage>
        <taxon>Eukaryota</taxon>
        <taxon>Metazoa</taxon>
        <taxon>Ecdysozoa</taxon>
        <taxon>Arthropoda</taxon>
        <taxon>Hexapoda</taxon>
        <taxon>Insecta</taxon>
        <taxon>Pterygota</taxon>
        <taxon>Neoptera</taxon>
        <taxon>Endopterygota</taxon>
        <taxon>Coleoptera</taxon>
        <taxon>Polyphaga</taxon>
        <taxon>Elateriformia</taxon>
        <taxon>Elateroidea</taxon>
        <taxon>Lampyridae</taxon>
        <taxon>Luciolinae</taxon>
        <taxon>Aquatica</taxon>
    </lineage>
</organism>
<dbReference type="AlphaFoldDB" id="A0AAN7PYZ5"/>
<reference evidence="2" key="1">
    <citation type="submission" date="2023-01" db="EMBL/GenBank/DDBJ databases">
        <title>Key to firefly adult light organ development and bioluminescence: homeobox transcription factors regulate luciferase expression and transportation to peroxisome.</title>
        <authorList>
            <person name="Fu X."/>
        </authorList>
    </citation>
    <scope>NUCLEOTIDE SEQUENCE [LARGE SCALE GENOMIC DNA]</scope>
</reference>
<gene>
    <name evidence="1" type="ORF">RN001_008218</name>
</gene>
<evidence type="ECO:0000313" key="2">
    <source>
        <dbReference type="Proteomes" id="UP001353858"/>
    </source>
</evidence>
<name>A0AAN7PYZ5_9COLE</name>